<evidence type="ECO:0000256" key="2">
    <source>
        <dbReference type="PIRSR" id="PIRSR605754-1"/>
    </source>
</evidence>
<dbReference type="Pfam" id="PF04203">
    <property type="entry name" value="Sortase"/>
    <property type="match status" value="1"/>
</dbReference>
<proteinExistence type="predicted"/>
<dbReference type="EMBL" id="ADLO01000059">
    <property type="protein sequence ID" value="KGF55306.1"/>
    <property type="molecule type" value="Genomic_DNA"/>
</dbReference>
<evidence type="ECO:0000256" key="1">
    <source>
        <dbReference type="ARBA" id="ARBA00022801"/>
    </source>
</evidence>
<dbReference type="eggNOG" id="COG4509">
    <property type="taxonomic scope" value="Bacteria"/>
</dbReference>
<accession>A0A096B8I6</accession>
<dbReference type="GO" id="GO:0016787">
    <property type="term" value="F:hydrolase activity"/>
    <property type="evidence" value="ECO:0007669"/>
    <property type="project" value="UniProtKB-KW"/>
</dbReference>
<dbReference type="InterPro" id="IPR005754">
    <property type="entry name" value="Sortase"/>
</dbReference>
<dbReference type="Proteomes" id="UP000029585">
    <property type="component" value="Unassembled WGS sequence"/>
</dbReference>
<feature type="active site" description="Proton donor/acceptor" evidence="2">
    <location>
        <position position="146"/>
    </location>
</feature>
<keyword evidence="1" id="KW-0378">Hydrolase</keyword>
<dbReference type="InterPro" id="IPR023365">
    <property type="entry name" value="Sortase_dom-sf"/>
</dbReference>
<dbReference type="AlphaFoldDB" id="A0A096B8I6"/>
<keyword evidence="4" id="KW-1185">Reference proteome</keyword>
<dbReference type="HOGENOM" id="CLU_034078_1_0_9"/>
<dbReference type="SUPFAM" id="SSF63817">
    <property type="entry name" value="Sortase"/>
    <property type="match status" value="1"/>
</dbReference>
<reference evidence="3 4" key="1">
    <citation type="submission" date="2011-08" db="EMBL/GenBank/DDBJ databases">
        <title>The Genome Sequence of Clostridium orbiscindens 1_3_50AFAA.</title>
        <authorList>
            <consortium name="The Broad Institute Genome Sequencing Platform"/>
            <person name="Earl A."/>
            <person name="Ward D."/>
            <person name="Feldgarden M."/>
            <person name="Gevers D."/>
            <person name="Daigneault M."/>
            <person name="Strauss J."/>
            <person name="Allen-Vercoe E."/>
            <person name="Young S.K."/>
            <person name="Zeng Q."/>
            <person name="Gargeya S."/>
            <person name="Fitzgerald M."/>
            <person name="Haas B."/>
            <person name="Abouelleil A."/>
            <person name="Alvarado L."/>
            <person name="Arachchi H.M."/>
            <person name="Berlin A."/>
            <person name="Brown A."/>
            <person name="Chapman S.B."/>
            <person name="Chen Z."/>
            <person name="Dunbar C."/>
            <person name="Freedman E."/>
            <person name="Gearin G."/>
            <person name="Gellesch M."/>
            <person name="Goldberg J."/>
            <person name="Griggs A."/>
            <person name="Gujja S."/>
            <person name="Heiman D."/>
            <person name="Howarth C."/>
            <person name="Larson L."/>
            <person name="Lui A."/>
            <person name="MacDonald P.J.P."/>
            <person name="Montmayeur A."/>
            <person name="Murphy C."/>
            <person name="Neiman D."/>
            <person name="Pearson M."/>
            <person name="Priest M."/>
            <person name="Roberts A."/>
            <person name="Saif S."/>
            <person name="Shea T."/>
            <person name="Shenoy N."/>
            <person name="Sisk P."/>
            <person name="Stolte C."/>
            <person name="Sykes S."/>
            <person name="Wortman J."/>
            <person name="Nusbaum C."/>
            <person name="Birren B."/>
        </authorList>
    </citation>
    <scope>NUCLEOTIDE SEQUENCE [LARGE SCALE GENOMIC DNA]</scope>
    <source>
        <strain evidence="3 4">1_3_50AFAA</strain>
    </source>
</reference>
<protein>
    <submittedName>
        <fullName evidence="3">SrtB family sortase</fullName>
    </submittedName>
</protein>
<sequence length="262" mass="30033">MKNEMKTKVMIAGAAFCAALFLFSGFMLCREYLDQKQSAEAFEEVAELVKEEPDLPVLELESGPEPVQEEMTAFDKYANVYAQNSDLVGWVSIPGTRIDYPVMQTKDNPDFYLKHAFDKSYSSYGVPYVQENCDIGISDNLVLYGHHMNNGSMFSDLCKYESEDFYQEHKIIHFDTLESFGEYEVIAAFKTVAYSQEEFKYYHFVRAESAKQFDEYIAECKELALYDTGVTAEYGDKLITLSTCEYSRTNGRMVVLAKLLEE</sequence>
<organism evidence="3 4">
    <name type="scientific">Flavonifractor plautii 1_3_50AFAA</name>
    <dbReference type="NCBI Taxonomy" id="742738"/>
    <lineage>
        <taxon>Bacteria</taxon>
        <taxon>Bacillati</taxon>
        <taxon>Bacillota</taxon>
        <taxon>Clostridia</taxon>
        <taxon>Eubacteriales</taxon>
        <taxon>Oscillospiraceae</taxon>
        <taxon>Flavonifractor</taxon>
    </lineage>
</organism>
<dbReference type="PATRIC" id="fig|742738.3.peg.2094"/>
<comment type="caution">
    <text evidence="3">The sequence shown here is derived from an EMBL/GenBank/DDBJ whole genome shotgun (WGS) entry which is preliminary data.</text>
</comment>
<evidence type="ECO:0000313" key="4">
    <source>
        <dbReference type="Proteomes" id="UP000029585"/>
    </source>
</evidence>
<dbReference type="Gene3D" id="2.40.260.10">
    <property type="entry name" value="Sortase"/>
    <property type="match status" value="1"/>
</dbReference>
<dbReference type="InterPro" id="IPR009835">
    <property type="entry name" value="SrtB"/>
</dbReference>
<dbReference type="CDD" id="cd05826">
    <property type="entry name" value="Sortase_B"/>
    <property type="match status" value="1"/>
</dbReference>
<name>A0A096B8I6_FLAPL</name>
<feature type="active site" description="Acyl-thioester intermediate" evidence="2">
    <location>
        <position position="244"/>
    </location>
</feature>
<gene>
    <name evidence="3" type="ORF">HMPREF9460_02041</name>
</gene>
<evidence type="ECO:0000313" key="3">
    <source>
        <dbReference type="EMBL" id="KGF55306.1"/>
    </source>
</evidence>
<dbReference type="RefSeq" id="WP_009258131.1">
    <property type="nucleotide sequence ID" value="NZ_KN174163.1"/>
</dbReference>
<dbReference type="NCBIfam" id="TIGR03064">
    <property type="entry name" value="sortase_srtB"/>
    <property type="match status" value="1"/>
</dbReference>